<reference evidence="1 2" key="2">
    <citation type="journal article" date="2010" name="Stand. Genomic Sci.">
        <title>Complete genome sequence of Sulfurospirillum deleyianum type strain (5175).</title>
        <authorList>
            <person name="Sikorski J."/>
            <person name="Lapidus A."/>
            <person name="Copeland A."/>
            <person name="Glavina Del Rio T."/>
            <person name="Nolan M."/>
            <person name="Lucas S."/>
            <person name="Chen F."/>
            <person name="Tice H."/>
            <person name="Cheng J.F."/>
            <person name="Saunders E."/>
            <person name="Bruce D."/>
            <person name="Goodwin L."/>
            <person name="Pitluck S."/>
            <person name="Ovchinnikova G."/>
            <person name="Pati A."/>
            <person name="Ivanova N."/>
            <person name="Mavromatis K."/>
            <person name="Chen A."/>
            <person name="Palaniappan K."/>
            <person name="Chain P."/>
            <person name="Land M."/>
            <person name="Hauser L."/>
            <person name="Chang Y.J."/>
            <person name="Jeffries C.D."/>
            <person name="Brettin T."/>
            <person name="Detter J.C."/>
            <person name="Han C."/>
            <person name="Rohde M."/>
            <person name="Lang E."/>
            <person name="Spring S."/>
            <person name="Goker M."/>
            <person name="Bristow J."/>
            <person name="Eisen J.A."/>
            <person name="Markowitz V."/>
            <person name="Hugenholtz P."/>
            <person name="Kyrpides N.C."/>
            <person name="Klenk H.P."/>
        </authorList>
    </citation>
    <scope>NUCLEOTIDE SEQUENCE [LARGE SCALE GENOMIC DNA]</scope>
    <source>
        <strain evidence="2">ATCC 51133 / DSM 6946 / 5175</strain>
    </source>
</reference>
<proteinExistence type="predicted"/>
<evidence type="ECO:0000313" key="2">
    <source>
        <dbReference type="Proteomes" id="UP000002222"/>
    </source>
</evidence>
<gene>
    <name evidence="1" type="ordered locus">Sdel_0830</name>
</gene>
<dbReference type="Proteomes" id="UP000002222">
    <property type="component" value="Chromosome"/>
</dbReference>
<sequence length="251" mass="29564">MKNKVFISGSISIKKLPIEVKNSINKIIEKNIEILVGDASGIDTLVQEYCSSLNYFNVTVYSIYARPRYKANENFRTKYIEVNHDIKKERNRQEVKDNAMTIDSEFLFTIWDGRSEGSYANILRGLAHGKKIKVYLSNKDLFLNQNEITTKNIEFIYRENNGYTASEVVEYLKNEAEEIFQKSQDLNRYLIQKLVIQKNNEIYIPTNQYESLFIIDKYHGKVKGIKFKNEFLDWIEKHIKEEKKPQQSSLF</sequence>
<dbReference type="RefSeq" id="WP_012856625.1">
    <property type="nucleotide sequence ID" value="NC_013512.1"/>
</dbReference>
<keyword evidence="2" id="KW-1185">Reference proteome</keyword>
<name>D1B191_SULD5</name>
<organism evidence="1 2">
    <name type="scientific">Sulfurospirillum deleyianum (strain ATCC 51133 / DSM 6946 / 5175)</name>
    <dbReference type="NCBI Taxonomy" id="525898"/>
    <lineage>
        <taxon>Bacteria</taxon>
        <taxon>Pseudomonadati</taxon>
        <taxon>Campylobacterota</taxon>
        <taxon>Epsilonproteobacteria</taxon>
        <taxon>Campylobacterales</taxon>
        <taxon>Sulfurospirillaceae</taxon>
        <taxon>Sulfurospirillum</taxon>
    </lineage>
</organism>
<reference evidence="2" key="1">
    <citation type="submission" date="2009-11" db="EMBL/GenBank/DDBJ databases">
        <title>The complete genome of Sulfurospirillum deleyianum DSM 6946.</title>
        <authorList>
            <consortium name="US DOE Joint Genome Institute (JGI-PGF)"/>
            <person name="Lucas S."/>
            <person name="Copeland A."/>
            <person name="Lapidus A."/>
            <person name="Glavina del Rio T."/>
            <person name="Dalin E."/>
            <person name="Tice H."/>
            <person name="Bruce D."/>
            <person name="Goodwin L."/>
            <person name="Pitluck S."/>
            <person name="Kyrpides N."/>
            <person name="Mavromatis K."/>
            <person name="Ivanova N."/>
            <person name="Ovchinnikova G."/>
            <person name="Munk A.C."/>
            <person name="Lu M."/>
            <person name="Brettin T."/>
            <person name="Detter J.C."/>
            <person name="Han C."/>
            <person name="Tapia R."/>
            <person name="Larimer F."/>
            <person name="Land M."/>
            <person name="Hauser L."/>
            <person name="Markowitz V."/>
            <person name="Cheng J.F."/>
            <person name="Hugenholtz P."/>
            <person name="Woyke T."/>
            <person name="Wu D."/>
            <person name="Aumann P."/>
            <person name="Schneider S."/>
            <person name="Lang E."/>
            <person name="Spring S."/>
            <person name="Klenk H.P."/>
            <person name="Eisen J.A."/>
        </authorList>
    </citation>
    <scope>NUCLEOTIDE SEQUENCE [LARGE SCALE GENOMIC DNA]</scope>
    <source>
        <strain evidence="2">ATCC 51133 / DSM 6946 / 5175</strain>
    </source>
</reference>
<dbReference type="KEGG" id="sdl:Sdel_0830"/>
<dbReference type="OrthoDB" id="9798416at2"/>
<dbReference type="EMBL" id="CP001816">
    <property type="protein sequence ID" value="ACZ11861.1"/>
    <property type="molecule type" value="Genomic_DNA"/>
</dbReference>
<dbReference type="eggNOG" id="COG5606">
    <property type="taxonomic scope" value="Bacteria"/>
</dbReference>
<dbReference type="HOGENOM" id="CLU_096820_0_0_7"/>
<protein>
    <submittedName>
        <fullName evidence="1">Uncharacterized protein</fullName>
    </submittedName>
</protein>
<dbReference type="AlphaFoldDB" id="D1B191"/>
<accession>D1B191</accession>
<evidence type="ECO:0000313" key="1">
    <source>
        <dbReference type="EMBL" id="ACZ11861.1"/>
    </source>
</evidence>
<dbReference type="STRING" id="525898.Sdel_0830"/>